<name>A0A364Y4P3_9BACT</name>
<evidence type="ECO:0000313" key="3">
    <source>
        <dbReference type="Proteomes" id="UP000251889"/>
    </source>
</evidence>
<comment type="caution">
    <text evidence="2">The sequence shown here is derived from an EMBL/GenBank/DDBJ whole genome shotgun (WGS) entry which is preliminary data.</text>
</comment>
<evidence type="ECO:0008006" key="4">
    <source>
        <dbReference type="Google" id="ProtNLM"/>
    </source>
</evidence>
<reference evidence="2 3" key="1">
    <citation type="submission" date="2018-06" db="EMBL/GenBank/DDBJ databases">
        <title>Chryseolinea flavus sp. nov., a member of the phylum Bacteroidetes isolated from soil.</title>
        <authorList>
            <person name="Li Y."/>
            <person name="Wang J."/>
        </authorList>
    </citation>
    <scope>NUCLEOTIDE SEQUENCE [LARGE SCALE GENOMIC DNA]</scope>
    <source>
        <strain evidence="2 3">SDU1-6</strain>
    </source>
</reference>
<sequence length="257" mass="29246">MKVILIATIALMNLSAFAQSSKSTSIAISDTIVYAAVDRPGELYILTQGNQIQKFDQDGKLLSLYKGERRPTLFEPGDGARIFAYYRDLQQYWIFNPSFEVTAAHTFDASFAIEPWLICPAGETNFWILDGADNTLKKINTRTNTVPVDVSMNTTSAKENFLYMRDYQNFLFILEKGKGILIYNGMGKLVKTIASKSIRYFNFMGSDLYYVEGDLLKRVDIFYGEAREEKLPIHSPFLLLTDERTFVVGNKSIEVKR</sequence>
<organism evidence="2 3">
    <name type="scientific">Pseudochryseolinea flava</name>
    <dbReference type="NCBI Taxonomy" id="2059302"/>
    <lineage>
        <taxon>Bacteria</taxon>
        <taxon>Pseudomonadati</taxon>
        <taxon>Bacteroidota</taxon>
        <taxon>Cytophagia</taxon>
        <taxon>Cytophagales</taxon>
        <taxon>Fulvivirgaceae</taxon>
        <taxon>Pseudochryseolinea</taxon>
    </lineage>
</organism>
<dbReference type="Proteomes" id="UP000251889">
    <property type="component" value="Unassembled WGS sequence"/>
</dbReference>
<protein>
    <recommendedName>
        <fullName evidence="4">DUF5050 domain-containing protein</fullName>
    </recommendedName>
</protein>
<accession>A0A364Y4P3</accession>
<evidence type="ECO:0000256" key="1">
    <source>
        <dbReference type="SAM" id="SignalP"/>
    </source>
</evidence>
<keyword evidence="1" id="KW-0732">Signal</keyword>
<proteinExistence type="predicted"/>
<dbReference type="OrthoDB" id="1116010at2"/>
<dbReference type="EMBL" id="QMFY01000003">
    <property type="protein sequence ID" value="RAW01857.1"/>
    <property type="molecule type" value="Genomic_DNA"/>
</dbReference>
<evidence type="ECO:0000313" key="2">
    <source>
        <dbReference type="EMBL" id="RAW01857.1"/>
    </source>
</evidence>
<feature type="signal peptide" evidence="1">
    <location>
        <begin position="1"/>
        <end position="18"/>
    </location>
</feature>
<dbReference type="RefSeq" id="WP_112746598.1">
    <property type="nucleotide sequence ID" value="NZ_QMFY01000003.1"/>
</dbReference>
<feature type="chain" id="PRO_5016711697" description="DUF5050 domain-containing protein" evidence="1">
    <location>
        <begin position="19"/>
        <end position="257"/>
    </location>
</feature>
<dbReference type="SUPFAM" id="SSF63829">
    <property type="entry name" value="Calcium-dependent phosphotriesterase"/>
    <property type="match status" value="1"/>
</dbReference>
<dbReference type="Gene3D" id="2.120.10.30">
    <property type="entry name" value="TolB, C-terminal domain"/>
    <property type="match status" value="1"/>
</dbReference>
<dbReference type="AlphaFoldDB" id="A0A364Y4P3"/>
<keyword evidence="3" id="KW-1185">Reference proteome</keyword>
<dbReference type="InterPro" id="IPR011042">
    <property type="entry name" value="6-blade_b-propeller_TolB-like"/>
</dbReference>
<gene>
    <name evidence="2" type="ORF">DQQ10_09450</name>
</gene>